<dbReference type="Proteomes" id="UP000245647">
    <property type="component" value="Unassembled WGS sequence"/>
</dbReference>
<keyword evidence="5 9" id="KW-0064">Aspartyl protease</keyword>
<keyword evidence="11" id="KW-0449">Lipoprotein</keyword>
<keyword evidence="2 9" id="KW-1003">Cell membrane</keyword>
<comment type="caution">
    <text evidence="9">Lacks conserved residue(s) required for the propagation of feature annotation.</text>
</comment>
<feature type="active site" evidence="9">
    <location>
        <position position="147"/>
    </location>
</feature>
<keyword evidence="12" id="KW-1185">Reference proteome</keyword>
<dbReference type="EMBL" id="QEAS01000014">
    <property type="protein sequence ID" value="PWG79482.1"/>
    <property type="molecule type" value="Genomic_DNA"/>
</dbReference>
<comment type="caution">
    <text evidence="11">The sequence shown here is derived from an EMBL/GenBank/DDBJ whole genome shotgun (WGS) entry which is preliminary data.</text>
</comment>
<sequence length="216" mass="24468">MKAYTKPFLAIILILLADQALKFWIKLNMTLGQEYRIISNWFIIHFTENNGMAFGMEFGGEAGKLILTLFRIVAVCAIGYGVIYLVKHKYHRGLILNVALIFAGAMGNIIDSTFYGLIFSESSYFQPAKLFPPGGGYAGLFHGKVVDMFYFPLIQGSFPQWFPVWAGQEFVFFRPVFNIADAAISVGVIAILIFQKAYFKEEKKEESYPHSEIIEE</sequence>
<keyword evidence="7 9" id="KW-1133">Transmembrane helix</keyword>
<keyword evidence="6 9" id="KW-0378">Hydrolase</keyword>
<dbReference type="RefSeq" id="WP_109417025.1">
    <property type="nucleotide sequence ID" value="NZ_QEAS01000014.1"/>
</dbReference>
<feature type="transmembrane region" description="Helical" evidence="9">
    <location>
        <begin position="171"/>
        <end position="194"/>
    </location>
</feature>
<evidence type="ECO:0000256" key="6">
    <source>
        <dbReference type="ARBA" id="ARBA00022801"/>
    </source>
</evidence>
<dbReference type="GO" id="GO:0005886">
    <property type="term" value="C:plasma membrane"/>
    <property type="evidence" value="ECO:0007669"/>
    <property type="project" value="UniProtKB-SubCell"/>
</dbReference>
<dbReference type="EC" id="3.4.23.36" evidence="9"/>
<dbReference type="UniPathway" id="UPA00665"/>
<comment type="function">
    <text evidence="9">This protein specifically catalyzes the removal of signal peptides from prolipoproteins.</text>
</comment>
<dbReference type="InterPro" id="IPR001872">
    <property type="entry name" value="Peptidase_A8"/>
</dbReference>
<evidence type="ECO:0000256" key="4">
    <source>
        <dbReference type="ARBA" id="ARBA00022692"/>
    </source>
</evidence>
<dbReference type="NCBIfam" id="NF011369">
    <property type="entry name" value="PRK14788.1"/>
    <property type="match status" value="1"/>
</dbReference>
<keyword evidence="4 9" id="KW-0812">Transmembrane</keyword>
<dbReference type="HAMAP" id="MF_00161">
    <property type="entry name" value="LspA"/>
    <property type="match status" value="1"/>
</dbReference>
<comment type="similarity">
    <text evidence="1 9 10">Belongs to the peptidase A8 family.</text>
</comment>
<dbReference type="PANTHER" id="PTHR33695:SF1">
    <property type="entry name" value="LIPOPROTEIN SIGNAL PEPTIDASE"/>
    <property type="match status" value="1"/>
</dbReference>
<dbReference type="GO" id="GO:0006508">
    <property type="term" value="P:proteolysis"/>
    <property type="evidence" value="ECO:0007669"/>
    <property type="project" value="UniProtKB-KW"/>
</dbReference>
<evidence type="ECO:0000313" key="12">
    <source>
        <dbReference type="Proteomes" id="UP000245647"/>
    </source>
</evidence>
<gene>
    <name evidence="9" type="primary">lspA</name>
    <name evidence="11" type="ORF">DDR33_17145</name>
</gene>
<evidence type="ECO:0000256" key="3">
    <source>
        <dbReference type="ARBA" id="ARBA00022670"/>
    </source>
</evidence>
<dbReference type="GO" id="GO:0004190">
    <property type="term" value="F:aspartic-type endopeptidase activity"/>
    <property type="evidence" value="ECO:0007669"/>
    <property type="project" value="UniProtKB-UniRule"/>
</dbReference>
<protein>
    <recommendedName>
        <fullName evidence="9">Lipoprotein signal peptidase</fullName>
        <ecNumber evidence="9">3.4.23.36</ecNumber>
    </recommendedName>
    <alternativeName>
        <fullName evidence="9">Prolipoprotein signal peptidase</fullName>
    </alternativeName>
    <alternativeName>
        <fullName evidence="9">Signal peptidase II</fullName>
        <shortName evidence="9">SPase II</shortName>
    </alternativeName>
</protein>
<evidence type="ECO:0000313" key="11">
    <source>
        <dbReference type="EMBL" id="PWG79482.1"/>
    </source>
</evidence>
<name>A0A2U2PDT9_9SPHI</name>
<keyword evidence="8 9" id="KW-0472">Membrane</keyword>
<evidence type="ECO:0000256" key="1">
    <source>
        <dbReference type="ARBA" id="ARBA00006139"/>
    </source>
</evidence>
<evidence type="ECO:0000256" key="5">
    <source>
        <dbReference type="ARBA" id="ARBA00022750"/>
    </source>
</evidence>
<comment type="subcellular location">
    <subcellularLocation>
        <location evidence="9">Cell membrane</location>
        <topology evidence="9">Multi-pass membrane protein</topology>
    </subcellularLocation>
</comment>
<organism evidence="11 12">
    <name type="scientific">Pararcticibacter amylolyticus</name>
    <dbReference type="NCBI Taxonomy" id="2173175"/>
    <lineage>
        <taxon>Bacteria</taxon>
        <taxon>Pseudomonadati</taxon>
        <taxon>Bacteroidota</taxon>
        <taxon>Sphingobacteriia</taxon>
        <taxon>Sphingobacteriales</taxon>
        <taxon>Sphingobacteriaceae</taxon>
        <taxon>Pararcticibacter</taxon>
    </lineage>
</organism>
<proteinExistence type="inferred from homology"/>
<feature type="active site" evidence="9">
    <location>
        <position position="181"/>
    </location>
</feature>
<dbReference type="AlphaFoldDB" id="A0A2U2PDT9"/>
<evidence type="ECO:0000256" key="10">
    <source>
        <dbReference type="RuleBase" id="RU004181"/>
    </source>
</evidence>
<evidence type="ECO:0000256" key="2">
    <source>
        <dbReference type="ARBA" id="ARBA00022475"/>
    </source>
</evidence>
<accession>A0A2U2PDT9</accession>
<dbReference type="PRINTS" id="PR00781">
    <property type="entry name" value="LIPOSIGPTASE"/>
</dbReference>
<evidence type="ECO:0000256" key="7">
    <source>
        <dbReference type="ARBA" id="ARBA00022989"/>
    </source>
</evidence>
<comment type="catalytic activity">
    <reaction evidence="9">
        <text>Release of signal peptides from bacterial membrane prolipoproteins. Hydrolyzes -Xaa-Yaa-Zaa-|-(S,diacylglyceryl)Cys-, in which Xaa is hydrophobic (preferably Leu), and Yaa (Ala or Ser) and Zaa (Gly or Ala) have small, neutral side chains.</text>
        <dbReference type="EC" id="3.4.23.36"/>
    </reaction>
</comment>
<comment type="pathway">
    <text evidence="9">Protein modification; lipoprotein biosynthesis (signal peptide cleavage).</text>
</comment>
<keyword evidence="3 9" id="KW-0645">Protease</keyword>
<dbReference type="Pfam" id="PF01252">
    <property type="entry name" value="Peptidase_A8"/>
    <property type="match status" value="1"/>
</dbReference>
<feature type="transmembrane region" description="Helical" evidence="9">
    <location>
        <begin position="65"/>
        <end position="86"/>
    </location>
</feature>
<evidence type="ECO:0000256" key="8">
    <source>
        <dbReference type="ARBA" id="ARBA00023136"/>
    </source>
</evidence>
<dbReference type="OrthoDB" id="9810259at2"/>
<dbReference type="PANTHER" id="PTHR33695">
    <property type="entry name" value="LIPOPROTEIN SIGNAL PEPTIDASE"/>
    <property type="match status" value="1"/>
</dbReference>
<evidence type="ECO:0000256" key="9">
    <source>
        <dbReference type="HAMAP-Rule" id="MF_00161"/>
    </source>
</evidence>
<reference evidence="11 12" key="1">
    <citation type="submission" date="2018-04" db="EMBL/GenBank/DDBJ databases">
        <title>Pedobacter chongqingensis sp. nov., isolated from a rottenly hemp rope.</title>
        <authorList>
            <person name="Cai Y."/>
        </authorList>
    </citation>
    <scope>NUCLEOTIDE SEQUENCE [LARGE SCALE GENOMIC DNA]</scope>
    <source>
        <strain evidence="11 12">FJ4-8</strain>
    </source>
</reference>
<feature type="transmembrane region" description="Helical" evidence="9">
    <location>
        <begin position="98"/>
        <end position="118"/>
    </location>
</feature>